<evidence type="ECO:0000256" key="1">
    <source>
        <dbReference type="SAM" id="MobiDB-lite"/>
    </source>
</evidence>
<dbReference type="PANTHER" id="PTHR46599:SF3">
    <property type="entry name" value="PIGGYBAC TRANSPOSABLE ELEMENT-DERIVED PROTEIN 4"/>
    <property type="match status" value="1"/>
</dbReference>
<dbReference type="EMBL" id="ODYU01012534">
    <property type="protein sequence ID" value="SOQ58900.1"/>
    <property type="molecule type" value="Genomic_DNA"/>
</dbReference>
<evidence type="ECO:0000313" key="3">
    <source>
        <dbReference type="EMBL" id="SOQ58900.1"/>
    </source>
</evidence>
<name>A0A2H1X0L1_SPOFR</name>
<dbReference type="Pfam" id="PF13843">
    <property type="entry name" value="DDE_Tnp_1_7"/>
    <property type="match status" value="1"/>
</dbReference>
<proteinExistence type="predicted"/>
<accession>A0A2H1X0L1</accession>
<evidence type="ECO:0000259" key="2">
    <source>
        <dbReference type="Pfam" id="PF13843"/>
    </source>
</evidence>
<feature type="region of interest" description="Disordered" evidence="1">
    <location>
        <begin position="1"/>
        <end position="85"/>
    </location>
</feature>
<feature type="compositionally biased region" description="Acidic residues" evidence="1">
    <location>
        <begin position="13"/>
        <end position="32"/>
    </location>
</feature>
<feature type="compositionally biased region" description="Acidic residues" evidence="1">
    <location>
        <begin position="50"/>
        <end position="61"/>
    </location>
</feature>
<dbReference type="PANTHER" id="PTHR46599">
    <property type="entry name" value="PIGGYBAC TRANSPOSABLE ELEMENT-DERIVED PROTEIN 4"/>
    <property type="match status" value="1"/>
</dbReference>
<gene>
    <name evidence="3" type="ORF">SFRICE_016678</name>
</gene>
<dbReference type="AlphaFoldDB" id="A0A2H1X0L1"/>
<sequence length="209" mass="24044">MDPILFYGLDIPNESEDDDDELVEDDPDDQDYDPSGNSTRRRNVIIFPSDSDEDSSSDEGEQASVDPLAAGPSRSQGKRKNIPVRSNWQDKSLDYNEADCAFLGDQNIPQEIKDLNTPLQFFLYLFTPDTIEYITQEMCRYSEQTRVSLGMAGKELENFTPVSNAMTCNRFEELKRFLHFTNNEDTVPINDPNYDKLQRIRPLINKIRN</sequence>
<dbReference type="InterPro" id="IPR029526">
    <property type="entry name" value="PGBD"/>
</dbReference>
<protein>
    <submittedName>
        <fullName evidence="3">SFRICE_016678</fullName>
    </submittedName>
</protein>
<feature type="domain" description="PiggyBac transposable element-derived protein" evidence="2">
    <location>
        <begin position="154"/>
        <end position="207"/>
    </location>
</feature>
<reference evidence="3" key="1">
    <citation type="submission" date="2016-07" db="EMBL/GenBank/DDBJ databases">
        <authorList>
            <person name="Bretaudeau A."/>
        </authorList>
    </citation>
    <scope>NUCLEOTIDE SEQUENCE</scope>
    <source>
        <strain evidence="3">Rice</strain>
        <tissue evidence="3">Whole body</tissue>
    </source>
</reference>
<organism evidence="3">
    <name type="scientific">Spodoptera frugiperda</name>
    <name type="common">Fall armyworm</name>
    <dbReference type="NCBI Taxonomy" id="7108"/>
    <lineage>
        <taxon>Eukaryota</taxon>
        <taxon>Metazoa</taxon>
        <taxon>Ecdysozoa</taxon>
        <taxon>Arthropoda</taxon>
        <taxon>Hexapoda</taxon>
        <taxon>Insecta</taxon>
        <taxon>Pterygota</taxon>
        <taxon>Neoptera</taxon>
        <taxon>Endopterygota</taxon>
        <taxon>Lepidoptera</taxon>
        <taxon>Glossata</taxon>
        <taxon>Ditrysia</taxon>
        <taxon>Noctuoidea</taxon>
        <taxon>Noctuidae</taxon>
        <taxon>Amphipyrinae</taxon>
        <taxon>Spodoptera</taxon>
    </lineage>
</organism>